<dbReference type="SUPFAM" id="SSF46894">
    <property type="entry name" value="C-terminal effector domain of the bipartite response regulators"/>
    <property type="match status" value="1"/>
</dbReference>
<accession>A0ABW3YBW9</accession>
<dbReference type="InterPro" id="IPR011990">
    <property type="entry name" value="TPR-like_helical_dom_sf"/>
</dbReference>
<evidence type="ECO:0000259" key="3">
    <source>
        <dbReference type="PROSITE" id="PS50043"/>
    </source>
</evidence>
<dbReference type="Gene3D" id="3.40.50.300">
    <property type="entry name" value="P-loop containing nucleotide triphosphate hydrolases"/>
    <property type="match status" value="1"/>
</dbReference>
<dbReference type="Pfam" id="PF13191">
    <property type="entry name" value="AAA_16"/>
    <property type="match status" value="1"/>
</dbReference>
<dbReference type="Gene3D" id="1.10.10.10">
    <property type="entry name" value="Winged helix-like DNA-binding domain superfamily/Winged helix DNA-binding domain"/>
    <property type="match status" value="1"/>
</dbReference>
<dbReference type="PROSITE" id="PS50043">
    <property type="entry name" value="HTH_LUXR_2"/>
    <property type="match status" value="1"/>
</dbReference>
<name>A0ABW3YBW9_9ACTN</name>
<dbReference type="Pfam" id="PF00196">
    <property type="entry name" value="GerE"/>
    <property type="match status" value="1"/>
</dbReference>
<reference evidence="5" key="1">
    <citation type="journal article" date="2019" name="Int. J. Syst. Evol. Microbiol.">
        <title>The Global Catalogue of Microorganisms (GCM) 10K type strain sequencing project: providing services to taxonomists for standard genome sequencing and annotation.</title>
        <authorList>
            <consortium name="The Broad Institute Genomics Platform"/>
            <consortium name="The Broad Institute Genome Sequencing Center for Infectious Disease"/>
            <person name="Wu L."/>
            <person name="Ma J."/>
        </authorList>
    </citation>
    <scope>NUCLEOTIDE SEQUENCE [LARGE SCALE GENOMIC DNA]</scope>
    <source>
        <strain evidence="5">JCM 31037</strain>
    </source>
</reference>
<dbReference type="Gene3D" id="1.25.40.10">
    <property type="entry name" value="Tetratricopeptide repeat domain"/>
    <property type="match status" value="1"/>
</dbReference>
<dbReference type="GO" id="GO:0005524">
    <property type="term" value="F:ATP binding"/>
    <property type="evidence" value="ECO:0007669"/>
    <property type="project" value="UniProtKB-KW"/>
</dbReference>
<dbReference type="Proteomes" id="UP001597260">
    <property type="component" value="Unassembled WGS sequence"/>
</dbReference>
<dbReference type="EMBL" id="JBHTMP010000016">
    <property type="protein sequence ID" value="MFD1321967.1"/>
    <property type="molecule type" value="Genomic_DNA"/>
</dbReference>
<evidence type="ECO:0000313" key="4">
    <source>
        <dbReference type="EMBL" id="MFD1321967.1"/>
    </source>
</evidence>
<comment type="caution">
    <text evidence="4">The sequence shown here is derived from an EMBL/GenBank/DDBJ whole genome shotgun (WGS) entry which is preliminary data.</text>
</comment>
<evidence type="ECO:0000313" key="5">
    <source>
        <dbReference type="Proteomes" id="UP001597260"/>
    </source>
</evidence>
<sequence length="915" mass="97176">MDGTIAGRDAVLDQVWQALAVRQAVLLDGPAGIGKTAVWRALVAEATRRGWTVLTCAPTESEMVMPFAALADLLRPLAARITDLPRPQRVAAEAVLLGTDTPEAVVDDRTIGAAVRSLLEGAADGPPVLIAVDDAPWLDPPSERALRFALRRVASQVTTLVASRTTDPAQPAVPLGLDQHPAGRPLVRITLAPLGVGALHHVLRARLGTTLSRPLLARIAHHSDGNPLLAIELGRAVLRLPRLPSPGEDLPVAASMQQLLADALTALPPAGRHAVRLAALCASPTLGDLTAAGIPPAAFDPAEEAGLLAVTPTMVEFAHPVYAAAVRTNIPPGVRRRLHRELADAVADPDERARHLARCTAEPDADVARELAEAADRQRARGAPELAAELHVRSAELTPVGEVEERGRRRLAAARCQFDSGDYSAAGRVADAVADESTGALRAEALLLRAVVAWCADDTELAVSAAARGLAAAPDGTALAGRLHAHLSLFRDAPEPARCDAEAAVRLLSSSDDDRALLSDALLLLMFNEVRTGRPARTELLDRALALEGDDPSWLAGTIPAIWWRSIDEHERSRVRLHRMLRQATARGDEPSQHELIMHLGETELLAGRWAAAEAHIAAARELGEQLGTGLVGETWMAGLLDAYRGRLTQAGQLAGAGLRRADELDDAWCRRINQQLGAFVALSAGRWGEAATAFGRLAATADALGLVEPLALRFEPDWIEACVGAGDLGTAEVVLERLGERHERLPRPWTRLGLARSRVLLASATGVDPSGALDDLAAARAEVPVDVLPLDRARCLLVAGLVHRRARRKRQARDAFTVAAAEFAALGAAAFEDRARTELARVGARTTAPLELTATEARVARLAAQGRTNRLIADTLFISPKTVEANLARVYRKLGISSRAELGAAMANLPEVDG</sequence>
<dbReference type="PANTHER" id="PTHR16305">
    <property type="entry name" value="TESTICULAR SOLUBLE ADENYLYL CYCLASE"/>
    <property type="match status" value="1"/>
</dbReference>
<evidence type="ECO:0000256" key="2">
    <source>
        <dbReference type="ARBA" id="ARBA00022840"/>
    </source>
</evidence>
<dbReference type="CDD" id="cd06170">
    <property type="entry name" value="LuxR_C_like"/>
    <property type="match status" value="1"/>
</dbReference>
<proteinExistence type="predicted"/>
<gene>
    <name evidence="4" type="ORF">ACFQ4H_12775</name>
</gene>
<protein>
    <submittedName>
        <fullName evidence="4">ATP-binding protein</fullName>
    </submittedName>
</protein>
<dbReference type="RefSeq" id="WP_377570409.1">
    <property type="nucleotide sequence ID" value="NZ_JBHTMP010000016.1"/>
</dbReference>
<dbReference type="PANTHER" id="PTHR16305:SF35">
    <property type="entry name" value="TRANSCRIPTIONAL ACTIVATOR DOMAIN"/>
    <property type="match status" value="1"/>
</dbReference>
<dbReference type="InterPro" id="IPR027417">
    <property type="entry name" value="P-loop_NTPase"/>
</dbReference>
<dbReference type="InterPro" id="IPR000792">
    <property type="entry name" value="Tscrpt_reg_LuxR_C"/>
</dbReference>
<dbReference type="InterPro" id="IPR016032">
    <property type="entry name" value="Sig_transdc_resp-reg_C-effctor"/>
</dbReference>
<organism evidence="4 5">
    <name type="scientific">Micromonospora sonneratiae</name>
    <dbReference type="NCBI Taxonomy" id="1184706"/>
    <lineage>
        <taxon>Bacteria</taxon>
        <taxon>Bacillati</taxon>
        <taxon>Actinomycetota</taxon>
        <taxon>Actinomycetes</taxon>
        <taxon>Micromonosporales</taxon>
        <taxon>Micromonosporaceae</taxon>
        <taxon>Micromonospora</taxon>
    </lineage>
</organism>
<feature type="domain" description="HTH luxR-type" evidence="3">
    <location>
        <begin position="846"/>
        <end position="911"/>
    </location>
</feature>
<keyword evidence="2 4" id="KW-0067">ATP-binding</keyword>
<dbReference type="InterPro" id="IPR036388">
    <property type="entry name" value="WH-like_DNA-bd_sf"/>
</dbReference>
<dbReference type="PROSITE" id="PS00622">
    <property type="entry name" value="HTH_LUXR_1"/>
    <property type="match status" value="1"/>
</dbReference>
<evidence type="ECO:0000256" key="1">
    <source>
        <dbReference type="ARBA" id="ARBA00022741"/>
    </source>
</evidence>
<dbReference type="SUPFAM" id="SSF52540">
    <property type="entry name" value="P-loop containing nucleoside triphosphate hydrolases"/>
    <property type="match status" value="1"/>
</dbReference>
<dbReference type="InterPro" id="IPR041664">
    <property type="entry name" value="AAA_16"/>
</dbReference>
<keyword evidence="5" id="KW-1185">Reference proteome</keyword>
<dbReference type="SMART" id="SM00421">
    <property type="entry name" value="HTH_LUXR"/>
    <property type="match status" value="1"/>
</dbReference>
<dbReference type="PRINTS" id="PR00038">
    <property type="entry name" value="HTHLUXR"/>
</dbReference>
<keyword evidence="1" id="KW-0547">Nucleotide-binding</keyword>